<dbReference type="PANTHER" id="PTHR11257">
    <property type="entry name" value="CHEMOSENSORY PROTEIN-RELATED"/>
    <property type="match status" value="1"/>
</dbReference>
<sequence length="121" mass="13609">MKILVLLLAAVVTAQYEETYGTDHDDLDVVAVVSDKEQFNSFIDCFIDEGPCDEVAATFKSVIPEAVLEACAKCTPAQKHLVRVFNESLKKKMPEKYQKYKNKYDPEGKYFVNFEAAVGAF</sequence>
<feature type="chain" id="PRO_5003037138" evidence="1">
    <location>
        <begin position="17"/>
        <end position="121"/>
    </location>
</feature>
<reference evidence="2" key="1">
    <citation type="journal article" date="2010" name="BMC Genomics">
        <title>Transcriptome analysis of the sex pheromone gland of the noctuid moth Heliothis virescens.</title>
        <authorList>
            <person name="Vogel H."/>
            <person name="Heidel A.J."/>
            <person name="Heckel D.G."/>
            <person name="Groot A.T."/>
        </authorList>
    </citation>
    <scope>NUCLEOTIDE SEQUENCE</scope>
</reference>
<gene>
    <name evidence="2" type="ORF">hvpg0001</name>
</gene>
<accession>D2SNK1</accession>
<dbReference type="AlphaFoldDB" id="D2SNK1"/>
<dbReference type="InterPro" id="IPR036682">
    <property type="entry name" value="OS_D_A10/PebIII_sf"/>
</dbReference>
<dbReference type="PANTHER" id="PTHR11257:SF13">
    <property type="entry name" value="GEO07322P1"/>
    <property type="match status" value="1"/>
</dbReference>
<evidence type="ECO:0000313" key="2">
    <source>
        <dbReference type="EMBL" id="ACX53692.1"/>
    </source>
</evidence>
<dbReference type="InterPro" id="IPR005055">
    <property type="entry name" value="A10/PebIII"/>
</dbReference>
<dbReference type="Pfam" id="PF03392">
    <property type="entry name" value="OS-D"/>
    <property type="match status" value="1"/>
</dbReference>
<dbReference type="SUPFAM" id="SSF100910">
    <property type="entry name" value="Chemosensory protein Csp2"/>
    <property type="match status" value="1"/>
</dbReference>
<dbReference type="Gene3D" id="1.10.2080.10">
    <property type="entry name" value="Insect odorant-binding protein A10/Ejaculatory bulb-specific protein 3"/>
    <property type="match status" value="1"/>
</dbReference>
<organism evidence="2">
    <name type="scientific">Heliothis virescens</name>
    <name type="common">Tobacco budworm moth</name>
    <dbReference type="NCBI Taxonomy" id="7102"/>
    <lineage>
        <taxon>Eukaryota</taxon>
        <taxon>Metazoa</taxon>
        <taxon>Ecdysozoa</taxon>
        <taxon>Arthropoda</taxon>
        <taxon>Hexapoda</taxon>
        <taxon>Insecta</taxon>
        <taxon>Pterygota</taxon>
        <taxon>Neoptera</taxon>
        <taxon>Endopterygota</taxon>
        <taxon>Lepidoptera</taxon>
        <taxon>Glossata</taxon>
        <taxon>Ditrysia</taxon>
        <taxon>Noctuoidea</taxon>
        <taxon>Noctuidae</taxon>
        <taxon>Heliothinae</taxon>
        <taxon>Heliothis</taxon>
    </lineage>
</organism>
<name>D2SNK1_HELVI</name>
<evidence type="ECO:0000256" key="1">
    <source>
        <dbReference type="SAM" id="SignalP"/>
    </source>
</evidence>
<protein>
    <submittedName>
        <fullName evidence="2">Chemosensory protein</fullName>
    </submittedName>
</protein>
<dbReference type="EMBL" id="EZ407129">
    <property type="protein sequence ID" value="ACX53692.1"/>
    <property type="molecule type" value="mRNA"/>
</dbReference>
<keyword evidence="1" id="KW-0732">Signal</keyword>
<feature type="signal peptide" evidence="1">
    <location>
        <begin position="1"/>
        <end position="16"/>
    </location>
</feature>
<proteinExistence type="evidence at transcript level"/>